<dbReference type="SUPFAM" id="SSF53448">
    <property type="entry name" value="Nucleotide-diphospho-sugar transferases"/>
    <property type="match status" value="1"/>
</dbReference>
<dbReference type="InterPro" id="IPR050587">
    <property type="entry name" value="GNT1/Glycosyltrans_8"/>
</dbReference>
<evidence type="ECO:0000313" key="1">
    <source>
        <dbReference type="EMBL" id="RIY38955.1"/>
    </source>
</evidence>
<evidence type="ECO:0008006" key="3">
    <source>
        <dbReference type="Google" id="ProtNLM"/>
    </source>
</evidence>
<dbReference type="Proteomes" id="UP000265916">
    <property type="component" value="Unassembled WGS sequence"/>
</dbReference>
<reference evidence="1 2" key="1">
    <citation type="submission" date="2017-08" db="EMBL/GenBank/DDBJ databases">
        <title>Reclassification of Bisgaard taxon 37 and 44.</title>
        <authorList>
            <person name="Christensen H."/>
        </authorList>
    </citation>
    <scope>NUCLEOTIDE SEQUENCE [LARGE SCALE GENOMIC DNA]</scope>
    <source>
        <strain evidence="1 2">111</strain>
    </source>
</reference>
<dbReference type="InterPro" id="IPR002495">
    <property type="entry name" value="Glyco_trans_8"/>
</dbReference>
<protein>
    <recommendedName>
        <fullName evidence="3">General stress protein A</fullName>
    </recommendedName>
</protein>
<dbReference type="Gene3D" id="3.90.550.10">
    <property type="entry name" value="Spore Coat Polysaccharide Biosynthesis Protein SpsA, Chain A"/>
    <property type="match status" value="1"/>
</dbReference>
<dbReference type="GO" id="GO:0016757">
    <property type="term" value="F:glycosyltransferase activity"/>
    <property type="evidence" value="ECO:0007669"/>
    <property type="project" value="InterPro"/>
</dbReference>
<comment type="caution">
    <text evidence="1">The sequence shown here is derived from an EMBL/GenBank/DDBJ whole genome shotgun (WGS) entry which is preliminary data.</text>
</comment>
<organism evidence="1 2">
    <name type="scientific">Psittacicella hinzii</name>
    <dbReference type="NCBI Taxonomy" id="2028575"/>
    <lineage>
        <taxon>Bacteria</taxon>
        <taxon>Pseudomonadati</taxon>
        <taxon>Pseudomonadota</taxon>
        <taxon>Gammaproteobacteria</taxon>
        <taxon>Pasteurellales</taxon>
        <taxon>Psittacicellaceae</taxon>
        <taxon>Psittacicella</taxon>
    </lineage>
</organism>
<dbReference type="RefSeq" id="WP_119530871.1">
    <property type="nucleotide sequence ID" value="NZ_JBHSSP010000027.1"/>
</dbReference>
<gene>
    <name evidence="1" type="ORF">CKF58_03105</name>
</gene>
<name>A0A3A1YMQ5_9GAMM</name>
<accession>A0A3A1YMQ5</accession>
<dbReference type="EMBL" id="NRJG01000047">
    <property type="protein sequence ID" value="RIY38955.1"/>
    <property type="molecule type" value="Genomic_DNA"/>
</dbReference>
<sequence>MTKFKPQILLSSDESFIHRLPSFIKNLMAFNREHLDIYILTNFAIEQSPTQALFAEFVDHPQVKVHFHYVTPERRLACENVDYSNDSRSNAMSLRLYATDLNLSGRVLYLDADILVTAPFDELFDDEQVDLQGKTLGVVADYYIMNKNLVSAGNAVKQKLSNKARDLTYDQNNPYFNSGFLLIDMDKLRASDLWLKHVAELQNYKAFPDQDLLNVIHYGDIVRLNSKYNYLAYHLINTRYYYYHDHWDQVLATKVQAGQANPDTYAKVIPTFLHFAGRQKQWNSSAQEFVDAYQMFNQPLTQVLGKSVGAYEQYFAALFKAYGYYPVLNDYTPLITDYYEPSRQVIHRLRQQRKQKWGYNPLYLNTKMFATGGVRVLLRNALTTSGREKFNQKIYPVASKQFQQFLRQEQTAN</sequence>
<proteinExistence type="predicted"/>
<dbReference type="InterPro" id="IPR029044">
    <property type="entry name" value="Nucleotide-diphossugar_trans"/>
</dbReference>
<dbReference type="PANTHER" id="PTHR11183">
    <property type="entry name" value="GLYCOGENIN SUBFAMILY MEMBER"/>
    <property type="match status" value="1"/>
</dbReference>
<dbReference type="OrthoDB" id="9807549at2"/>
<dbReference type="AlphaFoldDB" id="A0A3A1YMQ5"/>
<keyword evidence="2" id="KW-1185">Reference proteome</keyword>
<dbReference type="Pfam" id="PF01501">
    <property type="entry name" value="Glyco_transf_8"/>
    <property type="match status" value="1"/>
</dbReference>
<evidence type="ECO:0000313" key="2">
    <source>
        <dbReference type="Proteomes" id="UP000265916"/>
    </source>
</evidence>